<accession>D4H7B8</accession>
<evidence type="ECO:0000313" key="1">
    <source>
        <dbReference type="EMBL" id="ADD67917.1"/>
    </source>
</evidence>
<keyword evidence="2" id="KW-1185">Reference proteome</keyword>
<protein>
    <submittedName>
        <fullName evidence="1">Uncharacterized protein</fullName>
    </submittedName>
</protein>
<reference evidence="1 2" key="1">
    <citation type="journal article" date="2010" name="Stand. Genomic Sci.">
        <title>Complete genome sequence of Denitrovibrio acetiphilus type strain (N2460).</title>
        <authorList>
            <person name="Kiss H."/>
            <person name="Lang E."/>
            <person name="Lapidus A."/>
            <person name="Copeland A."/>
            <person name="Nolan M."/>
            <person name="Glavina Del Rio T."/>
            <person name="Chen F."/>
            <person name="Lucas S."/>
            <person name="Tice H."/>
            <person name="Cheng J.F."/>
            <person name="Han C."/>
            <person name="Goodwin L."/>
            <person name="Pitluck S."/>
            <person name="Liolios K."/>
            <person name="Pati A."/>
            <person name="Ivanova N."/>
            <person name="Mavromatis K."/>
            <person name="Chen A."/>
            <person name="Palaniappan K."/>
            <person name="Land M."/>
            <person name="Hauser L."/>
            <person name="Chang Y.J."/>
            <person name="Jeffries C.D."/>
            <person name="Detter J.C."/>
            <person name="Brettin T."/>
            <person name="Spring S."/>
            <person name="Rohde M."/>
            <person name="Goker M."/>
            <person name="Woyke T."/>
            <person name="Bristow J."/>
            <person name="Eisen J.A."/>
            <person name="Markowitz V."/>
            <person name="Hugenholtz P."/>
            <person name="Kyrpides N.C."/>
            <person name="Klenk H.P."/>
        </authorList>
    </citation>
    <scope>NUCLEOTIDE SEQUENCE [LARGE SCALE GENOMIC DNA]</scope>
    <source>
        <strain evidence="2">DSM 12809 / NBRC 114555 / N2460</strain>
    </source>
</reference>
<dbReference type="STRING" id="522772.Dacet_1145"/>
<dbReference type="KEGG" id="dap:Dacet_1145"/>
<sequence>MSVYIENIPVIGKGIFHISKIIIMAGLSVKYTQRNKHSNIFNINRYTYLFFSRKTPANIIAVAA</sequence>
<name>D4H7B8_DENA2</name>
<proteinExistence type="predicted"/>
<organism evidence="1 2">
    <name type="scientific">Denitrovibrio acetiphilus (strain DSM 12809 / NBRC 114555 / N2460)</name>
    <dbReference type="NCBI Taxonomy" id="522772"/>
    <lineage>
        <taxon>Bacteria</taxon>
        <taxon>Pseudomonadati</taxon>
        <taxon>Deferribacterota</taxon>
        <taxon>Deferribacteres</taxon>
        <taxon>Deferribacterales</taxon>
        <taxon>Geovibrionaceae</taxon>
        <taxon>Denitrovibrio</taxon>
    </lineage>
</organism>
<dbReference type="PaxDb" id="522772-Dacet_1145"/>
<dbReference type="AlphaFoldDB" id="D4H7B8"/>
<dbReference type="HOGENOM" id="CLU_2860310_0_0_0"/>
<dbReference type="EMBL" id="CP001968">
    <property type="protein sequence ID" value="ADD67917.1"/>
    <property type="molecule type" value="Genomic_DNA"/>
</dbReference>
<gene>
    <name evidence="1" type="ordered locus">Dacet_1145</name>
</gene>
<evidence type="ECO:0000313" key="2">
    <source>
        <dbReference type="Proteomes" id="UP000002012"/>
    </source>
</evidence>
<dbReference type="Proteomes" id="UP000002012">
    <property type="component" value="Chromosome"/>
</dbReference>
<dbReference type="InParanoid" id="D4H7B8"/>